<evidence type="ECO:0000313" key="2">
    <source>
        <dbReference type="Proteomes" id="UP000238375"/>
    </source>
</evidence>
<evidence type="ECO:0000313" key="1">
    <source>
        <dbReference type="EMBL" id="PRY38297.1"/>
    </source>
</evidence>
<sequence>MQQQLNEAVKLSVNALRAKRTPTYPIQWGQFCRNVDKKSEQSQSVRFGYVLRYGSNLFLI</sequence>
<keyword evidence="2" id="KW-1185">Reference proteome</keyword>
<name>A0A2T0SY04_9BACT</name>
<comment type="caution">
    <text evidence="1">The sequence shown here is derived from an EMBL/GenBank/DDBJ whole genome shotgun (WGS) entry which is preliminary data.</text>
</comment>
<organism evidence="1 2">
    <name type="scientific">Spirosoma oryzae</name>
    <dbReference type="NCBI Taxonomy" id="1469603"/>
    <lineage>
        <taxon>Bacteria</taxon>
        <taxon>Pseudomonadati</taxon>
        <taxon>Bacteroidota</taxon>
        <taxon>Cytophagia</taxon>
        <taxon>Cytophagales</taxon>
        <taxon>Cytophagaceae</taxon>
        <taxon>Spirosoma</taxon>
    </lineage>
</organism>
<proteinExistence type="predicted"/>
<dbReference type="Proteomes" id="UP000238375">
    <property type="component" value="Unassembled WGS sequence"/>
</dbReference>
<gene>
    <name evidence="1" type="ORF">CLV58_10924</name>
</gene>
<dbReference type="RefSeq" id="WP_106138034.1">
    <property type="nucleotide sequence ID" value="NZ_PVTE01000009.1"/>
</dbReference>
<reference evidence="1 2" key="1">
    <citation type="submission" date="2018-03" db="EMBL/GenBank/DDBJ databases">
        <title>Genomic Encyclopedia of Archaeal and Bacterial Type Strains, Phase II (KMG-II): from individual species to whole genera.</title>
        <authorList>
            <person name="Goeker M."/>
        </authorList>
    </citation>
    <scope>NUCLEOTIDE SEQUENCE [LARGE SCALE GENOMIC DNA]</scope>
    <source>
        <strain evidence="1 2">DSM 28354</strain>
    </source>
</reference>
<accession>A0A2T0SY04</accession>
<dbReference type="AlphaFoldDB" id="A0A2T0SY04"/>
<protein>
    <submittedName>
        <fullName evidence="1">Uncharacterized protein</fullName>
    </submittedName>
</protein>
<dbReference type="EMBL" id="PVTE01000009">
    <property type="protein sequence ID" value="PRY38297.1"/>
    <property type="molecule type" value="Genomic_DNA"/>
</dbReference>